<organism evidence="1 2">
    <name type="scientific">Panagrolaimus davidi</name>
    <dbReference type="NCBI Taxonomy" id="227884"/>
    <lineage>
        <taxon>Eukaryota</taxon>
        <taxon>Metazoa</taxon>
        <taxon>Ecdysozoa</taxon>
        <taxon>Nematoda</taxon>
        <taxon>Chromadorea</taxon>
        <taxon>Rhabditida</taxon>
        <taxon>Tylenchina</taxon>
        <taxon>Panagrolaimomorpha</taxon>
        <taxon>Panagrolaimoidea</taxon>
        <taxon>Panagrolaimidae</taxon>
        <taxon>Panagrolaimus</taxon>
    </lineage>
</organism>
<dbReference type="Proteomes" id="UP000887578">
    <property type="component" value="Unplaced"/>
</dbReference>
<dbReference type="AlphaFoldDB" id="A0A914PAX5"/>
<reference evidence="2" key="1">
    <citation type="submission" date="2022-11" db="UniProtKB">
        <authorList>
            <consortium name="WormBaseParasite"/>
        </authorList>
    </citation>
    <scope>IDENTIFICATION</scope>
</reference>
<evidence type="ECO:0000313" key="1">
    <source>
        <dbReference type="Proteomes" id="UP000887578"/>
    </source>
</evidence>
<dbReference type="WBParaSite" id="PDA_v2.g11879.t1">
    <property type="protein sequence ID" value="PDA_v2.g11879.t1"/>
    <property type="gene ID" value="PDA_v2.g11879"/>
</dbReference>
<keyword evidence="1" id="KW-1185">Reference proteome</keyword>
<name>A0A914PAX5_9BILA</name>
<evidence type="ECO:0000313" key="2">
    <source>
        <dbReference type="WBParaSite" id="PDA_v2.g11879.t1"/>
    </source>
</evidence>
<sequence length="315" mass="35751">MWEGTSAPAKLPNSDASDFCKGRKKLASLDKYSEWIKLDNKITEEKPEKQWKKDSSFSTTIKSTLSLHIATYERSPDAFASDSFGSKNKKDLKNGISQLIRNEKQFLTSSFIIRNLFEFPRQQNDELQPPEVSQFRASKSLLNPNEASNNGQQDLSMSNLTLFKDQLLNLHESSNLQQWCDAANEIIGLYDLSDDKICQTIIQTVPHQLISSEVVQNIQAESHVELLQALQDYEFSMNCGKFFIGISRGEKMEPGKFEGMFDKLNAEIHSVEELKPFFAALAMEDNDTKRKNILVYLSNHPSESYEDAVTAVSKD</sequence>
<accession>A0A914PAX5</accession>
<protein>
    <submittedName>
        <fullName evidence="2">Uncharacterized protein</fullName>
    </submittedName>
</protein>
<proteinExistence type="predicted"/>